<dbReference type="AlphaFoldDB" id="A0A1J4N4P8"/>
<dbReference type="InterPro" id="IPR019646">
    <property type="entry name" value="Aminoglyc_AdlTrfase"/>
</dbReference>
<dbReference type="STRING" id="1844.UG56_012410"/>
<evidence type="ECO:0008006" key="3">
    <source>
        <dbReference type="Google" id="ProtNLM"/>
    </source>
</evidence>
<evidence type="ECO:0000313" key="2">
    <source>
        <dbReference type="Proteomes" id="UP000033772"/>
    </source>
</evidence>
<proteinExistence type="predicted"/>
<keyword evidence="2" id="KW-1185">Reference proteome</keyword>
<accession>A0A1J4N4P8</accession>
<dbReference type="RefSeq" id="WP_052693122.1">
    <property type="nucleotide sequence ID" value="NZ_JZDQ02000015.1"/>
</dbReference>
<gene>
    <name evidence="1" type="ORF">UG56_012410</name>
</gene>
<protein>
    <recommendedName>
        <fullName evidence="3">Amino acid transporter</fullName>
    </recommendedName>
</protein>
<dbReference type="Proteomes" id="UP000033772">
    <property type="component" value="Unassembled WGS sequence"/>
</dbReference>
<name>A0A1J4N4P8_9ACTN</name>
<evidence type="ECO:0000313" key="1">
    <source>
        <dbReference type="EMBL" id="OIJ26515.1"/>
    </source>
</evidence>
<dbReference type="Gene3D" id="3.30.460.40">
    <property type="match status" value="1"/>
</dbReference>
<dbReference type="Pfam" id="PF10706">
    <property type="entry name" value="Aminoglyc_resit"/>
    <property type="match status" value="1"/>
</dbReference>
<dbReference type="OrthoDB" id="4539099at2"/>
<reference evidence="1" key="1">
    <citation type="submission" date="2016-10" db="EMBL/GenBank/DDBJ databases">
        <title>Draft Genome Sequence of Nocardioides luteus Strain BAFB, an Alkane-Degrading Bacterium Isolated from JP-7 Polluted Soil.</title>
        <authorList>
            <person name="Brown L."/>
            <person name="Ruiz O.N."/>
            <person name="Gunasekera T."/>
        </authorList>
    </citation>
    <scope>NUCLEOTIDE SEQUENCE [LARGE SCALE GENOMIC DNA]</scope>
    <source>
        <strain evidence="1">BAFB</strain>
    </source>
</reference>
<organism evidence="1 2">
    <name type="scientific">Nocardioides luteus</name>
    <dbReference type="NCBI Taxonomy" id="1844"/>
    <lineage>
        <taxon>Bacteria</taxon>
        <taxon>Bacillati</taxon>
        <taxon>Actinomycetota</taxon>
        <taxon>Actinomycetes</taxon>
        <taxon>Propionibacteriales</taxon>
        <taxon>Nocardioidaceae</taxon>
        <taxon>Nocardioides</taxon>
    </lineage>
</organism>
<sequence length="214" mass="24479">MGVNDLSNDEFERLCGPWATRTPADVAALFAGYPGTWWIAGGWAIEAFTGVRREHEDVDVSVLRDELPSLRKHLAGRLDVWAAGSGALRPLLPDDDIDDDPDAALWDTEGQIWTRVSAQDPWEYDILLSPGSARLWEYRRDPSIRMPMSDALWARDGVRYLQPEIQLLYKAPGLRHKDQLDFDNTVPLLDDRRRRWLRQALEQTLPDHPWIAAL</sequence>
<comment type="caution">
    <text evidence="1">The sequence shown here is derived from an EMBL/GenBank/DDBJ whole genome shotgun (WGS) entry which is preliminary data.</text>
</comment>
<dbReference type="EMBL" id="JZDQ02000015">
    <property type="protein sequence ID" value="OIJ26515.1"/>
    <property type="molecule type" value="Genomic_DNA"/>
</dbReference>